<comment type="caution">
    <text evidence="1">The sequence shown here is derived from an EMBL/GenBank/DDBJ whole genome shotgun (WGS) entry which is preliminary data.</text>
</comment>
<dbReference type="EMBL" id="NCKW01017021">
    <property type="protein sequence ID" value="POM59792.1"/>
    <property type="molecule type" value="Genomic_DNA"/>
</dbReference>
<dbReference type="AlphaFoldDB" id="A0A2P4X2K7"/>
<evidence type="ECO:0000313" key="1">
    <source>
        <dbReference type="EMBL" id="POM59792.1"/>
    </source>
</evidence>
<evidence type="ECO:0000313" key="2">
    <source>
        <dbReference type="Proteomes" id="UP000237271"/>
    </source>
</evidence>
<sequence length="61" mass="7197">MSVSLDNVVNKNICAFFESQDEALHRLHKDFRGQYEAHHRDSDRSLQAFGFVVEETSHRYQ</sequence>
<protein>
    <submittedName>
        <fullName evidence="1">Uncharacterized protein</fullName>
    </submittedName>
</protein>
<name>A0A2P4X2K7_9STRA</name>
<dbReference type="Proteomes" id="UP000237271">
    <property type="component" value="Unassembled WGS sequence"/>
</dbReference>
<reference evidence="1 2" key="1">
    <citation type="journal article" date="2017" name="Genome Biol. Evol.">
        <title>Phytophthora megakarya and P. palmivora, closely related causal agents of cacao black pod rot, underwent increases in genome sizes and gene numbers by different mechanisms.</title>
        <authorList>
            <person name="Ali S.S."/>
            <person name="Shao J."/>
            <person name="Lary D.J."/>
            <person name="Kronmiller B."/>
            <person name="Shen D."/>
            <person name="Strem M.D."/>
            <person name="Amoako-Attah I."/>
            <person name="Akrofi A.Y."/>
            <person name="Begoude B.A."/>
            <person name="Ten Hoopen G.M."/>
            <person name="Coulibaly K."/>
            <person name="Kebe B.I."/>
            <person name="Melnick R.L."/>
            <person name="Guiltinan M.J."/>
            <person name="Tyler B.M."/>
            <person name="Meinhardt L.W."/>
            <person name="Bailey B.A."/>
        </authorList>
    </citation>
    <scope>NUCLEOTIDE SEQUENCE [LARGE SCALE GENOMIC DNA]</scope>
    <source>
        <strain evidence="2">sbr112.9</strain>
    </source>
</reference>
<dbReference type="OrthoDB" id="124444at2759"/>
<keyword evidence="2" id="KW-1185">Reference proteome</keyword>
<organism evidence="1 2">
    <name type="scientific">Phytophthora palmivora</name>
    <dbReference type="NCBI Taxonomy" id="4796"/>
    <lineage>
        <taxon>Eukaryota</taxon>
        <taxon>Sar</taxon>
        <taxon>Stramenopiles</taxon>
        <taxon>Oomycota</taxon>
        <taxon>Peronosporomycetes</taxon>
        <taxon>Peronosporales</taxon>
        <taxon>Peronosporaceae</taxon>
        <taxon>Phytophthora</taxon>
    </lineage>
</organism>
<accession>A0A2P4X2K7</accession>
<gene>
    <name evidence="1" type="ORF">PHPALM_31425</name>
</gene>
<proteinExistence type="predicted"/>